<accession>A0A6M3LP77</accession>
<feature type="compositionally biased region" description="Basic and acidic residues" evidence="1">
    <location>
        <begin position="7"/>
        <end position="26"/>
    </location>
</feature>
<proteinExistence type="predicted"/>
<organism evidence="2">
    <name type="scientific">viral metagenome</name>
    <dbReference type="NCBI Taxonomy" id="1070528"/>
    <lineage>
        <taxon>unclassified sequences</taxon>
        <taxon>metagenomes</taxon>
        <taxon>organismal metagenomes</taxon>
    </lineage>
</organism>
<name>A0A6M3LP77_9ZZZZ</name>
<gene>
    <name evidence="2" type="ORF">MM415B06537_0009</name>
</gene>
<dbReference type="AlphaFoldDB" id="A0A6M3LP77"/>
<feature type="region of interest" description="Disordered" evidence="1">
    <location>
        <begin position="1"/>
        <end position="41"/>
    </location>
</feature>
<evidence type="ECO:0000256" key="1">
    <source>
        <dbReference type="SAM" id="MobiDB-lite"/>
    </source>
</evidence>
<dbReference type="EMBL" id="MT143469">
    <property type="protein sequence ID" value="QJA97177.1"/>
    <property type="molecule type" value="Genomic_DNA"/>
</dbReference>
<reference evidence="2" key="1">
    <citation type="submission" date="2020-03" db="EMBL/GenBank/DDBJ databases">
        <title>The deep terrestrial virosphere.</title>
        <authorList>
            <person name="Holmfeldt K."/>
            <person name="Nilsson E."/>
            <person name="Simone D."/>
            <person name="Lopez-Fernandez M."/>
            <person name="Wu X."/>
            <person name="de Brujin I."/>
            <person name="Lundin D."/>
            <person name="Andersson A."/>
            <person name="Bertilsson S."/>
            <person name="Dopson M."/>
        </authorList>
    </citation>
    <scope>NUCLEOTIDE SEQUENCE</scope>
    <source>
        <strain evidence="2">MM415B06537</strain>
    </source>
</reference>
<evidence type="ECO:0000313" key="2">
    <source>
        <dbReference type="EMBL" id="QJA97177.1"/>
    </source>
</evidence>
<protein>
    <submittedName>
        <fullName evidence="2">Uncharacterized protein</fullName>
    </submittedName>
</protein>
<sequence length="66" mass="7460">MNNGLNGREDEMSKDLAGEDIKEQKQPEVNPFPSPSDRFPASDEMSAYIHHLNLVLQSWDDPESAM</sequence>